<evidence type="ECO:0000313" key="10">
    <source>
        <dbReference type="EMBL" id="KEQ29746.1"/>
    </source>
</evidence>
<comment type="cofactor">
    <cofactor evidence="1">
        <name>Mn(2+)</name>
        <dbReference type="ChEBI" id="CHEBI:29035"/>
    </cofactor>
</comment>
<feature type="site" description="Important for catalytic activity" evidence="8">
    <location>
        <position position="221"/>
    </location>
</feature>
<dbReference type="PANTHER" id="PTHR22748">
    <property type="entry name" value="AP ENDONUCLEASE"/>
    <property type="match status" value="1"/>
</dbReference>
<keyword evidence="11" id="KW-1185">Reference proteome</keyword>
<sequence>MKIITYNVNGIRSASTKNFFGWLQSTDADMVCLQEVKAMPEQIPEIIALIESLGYHHYWFCAEKKGYSGVALLTKIKPLHVEYGCGEEWIDKEGRILRADFEDFSLMSVYLPSGSSGDERQAKKYVFMDFFEQYITNLRLTHPNLIISGDYNICHSAIDIHNPKSNAKSSGFLPEERAWMDLLVGSGLTDTFRHFNKDPHHYTWWSYRAGSRAKNLGWRIDYHLTTPPMLERLKNVRILPDAIHSDHCPVLLELESKT</sequence>
<dbReference type="OrthoDB" id="9803914at2"/>
<dbReference type="PROSITE" id="PS51435">
    <property type="entry name" value="AP_NUCLEASE_F1_4"/>
    <property type="match status" value="1"/>
</dbReference>
<dbReference type="InterPro" id="IPR005135">
    <property type="entry name" value="Endo/exonuclease/phosphatase"/>
</dbReference>
<dbReference type="GO" id="GO:0003677">
    <property type="term" value="F:DNA binding"/>
    <property type="evidence" value="ECO:0007669"/>
    <property type="project" value="InterPro"/>
</dbReference>
<keyword evidence="5 7" id="KW-0460">Magnesium</keyword>
<dbReference type="AlphaFoldDB" id="A0A081PGC3"/>
<feature type="site" description="Transition state stabilizer" evidence="8">
    <location>
        <position position="152"/>
    </location>
</feature>
<comment type="cofactor">
    <cofactor evidence="7">
        <name>Mg(2+)</name>
        <dbReference type="ChEBI" id="CHEBI:18420"/>
    </cofactor>
    <cofactor evidence="7">
        <name>Mn(2+)</name>
        <dbReference type="ChEBI" id="CHEBI:29035"/>
    </cofactor>
    <text evidence="7">Probably binds two magnesium or manganese ions per subunit.</text>
</comment>
<feature type="binding site" evidence="7">
    <location>
        <position position="246"/>
    </location>
    <ligand>
        <name>Mg(2+)</name>
        <dbReference type="ChEBI" id="CHEBI:18420"/>
        <label>1</label>
    </ligand>
</feature>
<keyword evidence="7" id="KW-0464">Manganese</keyword>
<proteinExistence type="inferred from homology"/>
<dbReference type="GO" id="GO:0003906">
    <property type="term" value="F:DNA-(apurinic or apyrimidinic site) endonuclease activity"/>
    <property type="evidence" value="ECO:0007669"/>
    <property type="project" value="TreeGrafter"/>
</dbReference>
<dbReference type="InterPro" id="IPR020847">
    <property type="entry name" value="AP_endonuclease_F1_BS"/>
</dbReference>
<dbReference type="InterPro" id="IPR036691">
    <property type="entry name" value="Endo/exonu/phosph_ase_sf"/>
</dbReference>
<dbReference type="RefSeq" id="WP_037441401.1">
    <property type="nucleotide sequence ID" value="NZ_JNFF01000062.1"/>
</dbReference>
<gene>
    <name evidence="10" type="ORF">N180_05735</name>
</gene>
<name>A0A081PGC3_9SPHI</name>
<dbReference type="Pfam" id="PF03372">
    <property type="entry name" value="Exo_endo_phos"/>
    <property type="match status" value="1"/>
</dbReference>
<comment type="similarity">
    <text evidence="2">Belongs to the DNA repair enzymes AP/ExoA family.</text>
</comment>
<dbReference type="EMBL" id="JNFF01000062">
    <property type="protein sequence ID" value="KEQ29746.1"/>
    <property type="molecule type" value="Genomic_DNA"/>
</dbReference>
<keyword evidence="4" id="KW-0378">Hydrolase</keyword>
<feature type="active site" evidence="6">
    <location>
        <position position="110"/>
    </location>
</feature>
<dbReference type="eggNOG" id="COG0708">
    <property type="taxonomic scope" value="Bacteria"/>
</dbReference>
<dbReference type="InterPro" id="IPR020848">
    <property type="entry name" value="AP_endonuclease_F1_CS"/>
</dbReference>
<evidence type="ECO:0000256" key="4">
    <source>
        <dbReference type="ARBA" id="ARBA00022801"/>
    </source>
</evidence>
<feature type="active site" description="Proton donor/acceptor" evidence="6">
    <location>
        <position position="150"/>
    </location>
</feature>
<dbReference type="InterPro" id="IPR004808">
    <property type="entry name" value="AP_endonuc_1"/>
</dbReference>
<dbReference type="GO" id="GO:0008311">
    <property type="term" value="F:double-stranded DNA 3'-5' DNA exonuclease activity"/>
    <property type="evidence" value="ECO:0007669"/>
    <property type="project" value="TreeGrafter"/>
</dbReference>
<evidence type="ECO:0000256" key="8">
    <source>
        <dbReference type="PIRSR" id="PIRSR604808-3"/>
    </source>
</evidence>
<evidence type="ECO:0000256" key="7">
    <source>
        <dbReference type="PIRSR" id="PIRSR604808-2"/>
    </source>
</evidence>
<accession>A0A081PGC3</accession>
<reference evidence="10 11" key="1">
    <citation type="journal article" date="1992" name="Int. J. Syst. Bacteriol.">
        <title>Sphingobacterium antarcticus sp. nov. a Psychrotrophic Bacterium from the Soils of Schirmacher Oasis, Antarctica.</title>
        <authorList>
            <person name="Shivaji S."/>
            <person name="Ray M.K."/>
            <person name="Rao N.S."/>
            <person name="Saiserr L."/>
            <person name="Jagannadham M.V."/>
            <person name="Kumar G.S."/>
            <person name="Reddy G."/>
            <person name="Bhargava P.M."/>
        </authorList>
    </citation>
    <scope>NUCLEOTIDE SEQUENCE [LARGE SCALE GENOMIC DNA]</scope>
    <source>
        <strain evidence="10 11">4BY</strain>
    </source>
</reference>
<dbReference type="PANTHER" id="PTHR22748:SF6">
    <property type="entry name" value="DNA-(APURINIC OR APYRIMIDINIC SITE) ENDONUCLEASE"/>
    <property type="match status" value="1"/>
</dbReference>
<feature type="domain" description="Endonuclease/exonuclease/phosphatase" evidence="9">
    <location>
        <begin position="4"/>
        <end position="247"/>
    </location>
</feature>
<evidence type="ECO:0000256" key="5">
    <source>
        <dbReference type="ARBA" id="ARBA00022842"/>
    </source>
</evidence>
<dbReference type="SUPFAM" id="SSF56219">
    <property type="entry name" value="DNase I-like"/>
    <property type="match status" value="1"/>
</dbReference>
<dbReference type="NCBIfam" id="TIGR00633">
    <property type="entry name" value="xth"/>
    <property type="match status" value="1"/>
</dbReference>
<dbReference type="PROSITE" id="PS00727">
    <property type="entry name" value="AP_NUCLEASE_F1_2"/>
    <property type="match status" value="1"/>
</dbReference>
<evidence type="ECO:0000256" key="3">
    <source>
        <dbReference type="ARBA" id="ARBA00022723"/>
    </source>
</evidence>
<dbReference type="Proteomes" id="UP000028007">
    <property type="component" value="Unassembled WGS sequence"/>
</dbReference>
<feature type="binding site" evidence="7">
    <location>
        <position position="152"/>
    </location>
    <ligand>
        <name>Mg(2+)</name>
        <dbReference type="ChEBI" id="CHEBI:18420"/>
        <label>1</label>
    </ligand>
</feature>
<feature type="active site" description="Proton acceptor" evidence="6">
    <location>
        <position position="247"/>
    </location>
</feature>
<keyword evidence="3 7" id="KW-0479">Metal-binding</keyword>
<organism evidence="10 11">
    <name type="scientific">Pedobacter antarcticus 4BY</name>
    <dbReference type="NCBI Taxonomy" id="1358423"/>
    <lineage>
        <taxon>Bacteria</taxon>
        <taxon>Pseudomonadati</taxon>
        <taxon>Bacteroidota</taxon>
        <taxon>Sphingobacteriia</taxon>
        <taxon>Sphingobacteriales</taxon>
        <taxon>Sphingobacteriaceae</taxon>
        <taxon>Pedobacter</taxon>
    </lineage>
</organism>
<feature type="binding site" evidence="7">
    <location>
        <position position="35"/>
    </location>
    <ligand>
        <name>Mg(2+)</name>
        <dbReference type="ChEBI" id="CHEBI:18420"/>
        <label>1</label>
    </ligand>
</feature>
<feature type="binding site" evidence="7">
    <location>
        <position position="247"/>
    </location>
    <ligand>
        <name>Mg(2+)</name>
        <dbReference type="ChEBI" id="CHEBI:18420"/>
        <label>1</label>
    </ligand>
</feature>
<dbReference type="Gene3D" id="3.60.10.10">
    <property type="entry name" value="Endonuclease/exonuclease/phosphatase"/>
    <property type="match status" value="1"/>
</dbReference>
<evidence type="ECO:0000256" key="6">
    <source>
        <dbReference type="PIRSR" id="PIRSR604808-1"/>
    </source>
</evidence>
<dbReference type="PROSITE" id="PS00726">
    <property type="entry name" value="AP_NUCLEASE_F1_1"/>
    <property type="match status" value="1"/>
</dbReference>
<dbReference type="CDD" id="cd10281">
    <property type="entry name" value="Nape_like_AP-endo"/>
    <property type="match status" value="1"/>
</dbReference>
<comment type="caution">
    <text evidence="10">The sequence shown here is derived from an EMBL/GenBank/DDBJ whole genome shotgun (WGS) entry which is preliminary data.</text>
</comment>
<feature type="binding site" evidence="7">
    <location>
        <position position="7"/>
    </location>
    <ligand>
        <name>Mg(2+)</name>
        <dbReference type="ChEBI" id="CHEBI:18420"/>
        <label>1</label>
    </ligand>
</feature>
<dbReference type="GO" id="GO:0046872">
    <property type="term" value="F:metal ion binding"/>
    <property type="evidence" value="ECO:0007669"/>
    <property type="project" value="UniProtKB-KW"/>
</dbReference>
<dbReference type="NCBIfam" id="TIGR00195">
    <property type="entry name" value="exoDNase_III"/>
    <property type="match status" value="1"/>
</dbReference>
<evidence type="ECO:0000256" key="1">
    <source>
        <dbReference type="ARBA" id="ARBA00001936"/>
    </source>
</evidence>
<evidence type="ECO:0000256" key="2">
    <source>
        <dbReference type="ARBA" id="ARBA00007092"/>
    </source>
</evidence>
<protein>
    <submittedName>
        <fullName evidence="10">Exodeoxyribonuclease III</fullName>
    </submittedName>
</protein>
<dbReference type="GO" id="GO:0008081">
    <property type="term" value="F:phosphoric diester hydrolase activity"/>
    <property type="evidence" value="ECO:0007669"/>
    <property type="project" value="TreeGrafter"/>
</dbReference>
<feature type="site" description="Interaction with DNA substrate" evidence="8">
    <location>
        <position position="247"/>
    </location>
</feature>
<dbReference type="GO" id="GO:0006284">
    <property type="term" value="P:base-excision repair"/>
    <property type="evidence" value="ECO:0007669"/>
    <property type="project" value="TreeGrafter"/>
</dbReference>
<feature type="binding site" evidence="7">
    <location>
        <position position="150"/>
    </location>
    <ligand>
        <name>Mg(2+)</name>
        <dbReference type="ChEBI" id="CHEBI:18420"/>
        <label>1</label>
    </ligand>
</feature>
<evidence type="ECO:0000313" key="11">
    <source>
        <dbReference type="Proteomes" id="UP000028007"/>
    </source>
</evidence>
<dbReference type="FunFam" id="3.60.10.10:FF:000026">
    <property type="entry name" value="Exodeoxyribonuclease III"/>
    <property type="match status" value="1"/>
</dbReference>
<evidence type="ECO:0000259" key="9">
    <source>
        <dbReference type="Pfam" id="PF03372"/>
    </source>
</evidence>